<dbReference type="GO" id="GO:0043190">
    <property type="term" value="C:ATP-binding cassette (ABC) transporter complex"/>
    <property type="evidence" value="ECO:0007669"/>
    <property type="project" value="InterPro"/>
</dbReference>
<evidence type="ECO:0000313" key="7">
    <source>
        <dbReference type="Proteomes" id="UP000317122"/>
    </source>
</evidence>
<dbReference type="GO" id="GO:0030288">
    <property type="term" value="C:outer membrane-bounded periplasmic space"/>
    <property type="evidence" value="ECO:0007669"/>
    <property type="project" value="UniProtKB-ARBA"/>
</dbReference>
<evidence type="ECO:0000259" key="5">
    <source>
        <dbReference type="Pfam" id="PF00496"/>
    </source>
</evidence>
<dbReference type="AlphaFoldDB" id="A0A562MGV9"/>
<reference evidence="6 7" key="1">
    <citation type="journal article" date="2015" name="Stand. Genomic Sci.">
        <title>Genomic Encyclopedia of Bacterial and Archaeal Type Strains, Phase III: the genomes of soil and plant-associated and newly described type strains.</title>
        <authorList>
            <person name="Whitman W.B."/>
            <person name="Woyke T."/>
            <person name="Klenk H.P."/>
            <person name="Zhou Y."/>
            <person name="Lilburn T.G."/>
            <person name="Beck B.J."/>
            <person name="De Vos P."/>
            <person name="Vandamme P."/>
            <person name="Eisen J.A."/>
            <person name="Garrity G."/>
            <person name="Hugenholtz P."/>
            <person name="Kyrpides N.C."/>
        </authorList>
    </citation>
    <scope>NUCLEOTIDE SEQUENCE [LARGE SCALE GENOMIC DNA]</scope>
    <source>
        <strain evidence="6 7">CGMCC 1.2546</strain>
    </source>
</reference>
<evidence type="ECO:0000256" key="3">
    <source>
        <dbReference type="ARBA" id="ARBA00022729"/>
    </source>
</evidence>
<feature type="domain" description="Solute-binding protein family 5" evidence="5">
    <location>
        <begin position="84"/>
        <end position="405"/>
    </location>
</feature>
<dbReference type="Proteomes" id="UP000317122">
    <property type="component" value="Unassembled WGS sequence"/>
</dbReference>
<dbReference type="PANTHER" id="PTHR30290:SF38">
    <property type="entry name" value="D,D-DIPEPTIDE-BINDING PERIPLASMIC PROTEIN DDPA-RELATED"/>
    <property type="match status" value="1"/>
</dbReference>
<name>A0A562MGV9_9HYPH</name>
<evidence type="ECO:0000256" key="1">
    <source>
        <dbReference type="ARBA" id="ARBA00004418"/>
    </source>
</evidence>
<dbReference type="Gene3D" id="3.10.105.10">
    <property type="entry name" value="Dipeptide-binding Protein, Domain 3"/>
    <property type="match status" value="1"/>
</dbReference>
<accession>A0A562MGV9</accession>
<dbReference type="Gene3D" id="3.90.76.10">
    <property type="entry name" value="Dipeptide-binding Protein, Domain 1"/>
    <property type="match status" value="1"/>
</dbReference>
<evidence type="ECO:0000313" key="6">
    <source>
        <dbReference type="EMBL" id="TWI19175.1"/>
    </source>
</evidence>
<feature type="signal peptide" evidence="4">
    <location>
        <begin position="1"/>
        <end position="28"/>
    </location>
</feature>
<dbReference type="PANTHER" id="PTHR30290">
    <property type="entry name" value="PERIPLASMIC BINDING COMPONENT OF ABC TRANSPORTER"/>
    <property type="match status" value="1"/>
</dbReference>
<feature type="chain" id="PRO_5021865674" evidence="4">
    <location>
        <begin position="29"/>
        <end position="523"/>
    </location>
</feature>
<dbReference type="InterPro" id="IPR000914">
    <property type="entry name" value="SBP_5_dom"/>
</dbReference>
<sequence>MQFWLHRLPALAGALAIASALFGTGASAQDRPNLTIAVNSLGSKMDPADTPLATELRVYGSVFDNLIRRDYKAESLDPSKGSILVPALATAWRRIDGRTVELDLRQGVKFHNGDEFTSDDVAFTFSSERIFGESAMLPSAKAFFGCWKPAEVVSRYKVRILSCETNPTIELKLAHYSAAIVNKRAYTTKGQAAFKRAPIGTGPLKFVEWKDGDHITFSAFDDYFGGRPTFNTITFREVPETAARVAGLVSGEFDLITQITPDQFATIEATTDLHVLPSLLDQMQQLWMVATEPVVADKRVRQALALSINRDAIVQSIWNGKTNVENQFQLPALGALYDQNRPGFKFDPDRARKLLKEAGYSGAPVTLRVLANYYVNGETVMQAIQAMWQAVGINAKLEIVENWSQAFAPGRAAVMGGCGFEFAAPEALGSCFFGNQSLTRQRGFPNGVPGLDALANKLATLDEDSRRGTFQGILDILSDEVPAFPLYRTPQFFAAKRSILWLPTADYRTDFRPDNLAFARAAN</sequence>
<protein>
    <submittedName>
        <fullName evidence="6">Peptide/nickel transport system substrate-binding protein</fullName>
    </submittedName>
</protein>
<keyword evidence="3 4" id="KW-0732">Signal</keyword>
<dbReference type="GO" id="GO:1904680">
    <property type="term" value="F:peptide transmembrane transporter activity"/>
    <property type="evidence" value="ECO:0007669"/>
    <property type="project" value="TreeGrafter"/>
</dbReference>
<gene>
    <name evidence="6" type="ORF">IQ26_07181</name>
</gene>
<dbReference type="PIRSF" id="PIRSF002741">
    <property type="entry name" value="MppA"/>
    <property type="match status" value="1"/>
</dbReference>
<dbReference type="InterPro" id="IPR030678">
    <property type="entry name" value="Peptide/Ni-bd"/>
</dbReference>
<dbReference type="EMBL" id="VLKT01000086">
    <property type="protein sequence ID" value="TWI19175.1"/>
    <property type="molecule type" value="Genomic_DNA"/>
</dbReference>
<comment type="subcellular location">
    <subcellularLocation>
        <location evidence="1">Periplasm</location>
    </subcellularLocation>
</comment>
<dbReference type="InterPro" id="IPR039424">
    <property type="entry name" value="SBP_5"/>
</dbReference>
<dbReference type="GO" id="GO:0015833">
    <property type="term" value="P:peptide transport"/>
    <property type="evidence" value="ECO:0007669"/>
    <property type="project" value="TreeGrafter"/>
</dbReference>
<dbReference type="SUPFAM" id="SSF53850">
    <property type="entry name" value="Periplasmic binding protein-like II"/>
    <property type="match status" value="1"/>
</dbReference>
<dbReference type="Gene3D" id="3.40.190.10">
    <property type="entry name" value="Periplasmic binding protein-like II"/>
    <property type="match status" value="1"/>
</dbReference>
<evidence type="ECO:0000256" key="2">
    <source>
        <dbReference type="ARBA" id="ARBA00005695"/>
    </source>
</evidence>
<dbReference type="Pfam" id="PF00496">
    <property type="entry name" value="SBP_bac_5"/>
    <property type="match status" value="1"/>
</dbReference>
<comment type="caution">
    <text evidence="6">The sequence shown here is derived from an EMBL/GenBank/DDBJ whole genome shotgun (WGS) entry which is preliminary data.</text>
</comment>
<comment type="similarity">
    <text evidence="2">Belongs to the bacterial solute-binding protein 5 family.</text>
</comment>
<proteinExistence type="inferred from homology"/>
<keyword evidence="7" id="KW-1185">Reference proteome</keyword>
<evidence type="ECO:0000256" key="4">
    <source>
        <dbReference type="SAM" id="SignalP"/>
    </source>
</evidence>
<organism evidence="6 7">
    <name type="scientific">Mesorhizobium tianshanense</name>
    <dbReference type="NCBI Taxonomy" id="39844"/>
    <lineage>
        <taxon>Bacteria</taxon>
        <taxon>Pseudomonadati</taxon>
        <taxon>Pseudomonadota</taxon>
        <taxon>Alphaproteobacteria</taxon>
        <taxon>Hyphomicrobiales</taxon>
        <taxon>Phyllobacteriaceae</taxon>
        <taxon>Mesorhizobium</taxon>
    </lineage>
</organism>